<name>A0A2P2ISF2_RHIMU</name>
<evidence type="ECO:0000313" key="1">
    <source>
        <dbReference type="EMBL" id="MBW84155.1"/>
    </source>
</evidence>
<dbReference type="EMBL" id="GGEC01003672">
    <property type="protein sequence ID" value="MBW84155.1"/>
    <property type="molecule type" value="Transcribed_RNA"/>
</dbReference>
<dbReference type="AlphaFoldDB" id="A0A2P2ISF2"/>
<reference evidence="1" key="1">
    <citation type="submission" date="2018-02" db="EMBL/GenBank/DDBJ databases">
        <title>Rhizophora mucronata_Transcriptome.</title>
        <authorList>
            <person name="Meera S.P."/>
            <person name="Sreeshan A."/>
            <person name="Augustine A."/>
        </authorList>
    </citation>
    <scope>NUCLEOTIDE SEQUENCE</scope>
    <source>
        <tissue evidence="1">Leaf</tissue>
    </source>
</reference>
<proteinExistence type="predicted"/>
<organism evidence="1">
    <name type="scientific">Rhizophora mucronata</name>
    <name type="common">Asiatic mangrove</name>
    <dbReference type="NCBI Taxonomy" id="61149"/>
    <lineage>
        <taxon>Eukaryota</taxon>
        <taxon>Viridiplantae</taxon>
        <taxon>Streptophyta</taxon>
        <taxon>Embryophyta</taxon>
        <taxon>Tracheophyta</taxon>
        <taxon>Spermatophyta</taxon>
        <taxon>Magnoliopsida</taxon>
        <taxon>eudicotyledons</taxon>
        <taxon>Gunneridae</taxon>
        <taxon>Pentapetalae</taxon>
        <taxon>rosids</taxon>
        <taxon>fabids</taxon>
        <taxon>Malpighiales</taxon>
        <taxon>Rhizophoraceae</taxon>
        <taxon>Rhizophora</taxon>
    </lineage>
</organism>
<protein>
    <submittedName>
        <fullName evidence="1">Uncharacterized protein</fullName>
    </submittedName>
</protein>
<accession>A0A2P2ISF2</accession>
<sequence>MQPLHFCLPRRCLITPFADINLPADLGTERPCPLCWIISSDARCPCTRSSNATPIVRKKSSQWMRLSLIFNSPEIQKLAGFLNIQGLVPPRLQFIIYAQH</sequence>